<dbReference type="Gene3D" id="3.30.2010.10">
    <property type="entry name" value="Metalloproteases ('zincins'), catalytic domain"/>
    <property type="match status" value="1"/>
</dbReference>
<keyword evidence="10" id="KW-1185">Reference proteome</keyword>
<feature type="signal peptide" evidence="7">
    <location>
        <begin position="1"/>
        <end position="30"/>
    </location>
</feature>
<dbReference type="Pfam" id="PF13432">
    <property type="entry name" value="TPR_16"/>
    <property type="match status" value="2"/>
</dbReference>
<evidence type="ECO:0000256" key="6">
    <source>
        <dbReference type="ARBA" id="ARBA00023049"/>
    </source>
</evidence>
<organism evidence="9 10">
    <name type="scientific">Arboricoccus pini</name>
    <dbReference type="NCBI Taxonomy" id="1963835"/>
    <lineage>
        <taxon>Bacteria</taxon>
        <taxon>Pseudomonadati</taxon>
        <taxon>Pseudomonadota</taxon>
        <taxon>Alphaproteobacteria</taxon>
        <taxon>Geminicoccales</taxon>
        <taxon>Geminicoccaceae</taxon>
        <taxon>Arboricoccus</taxon>
    </lineage>
</organism>
<evidence type="ECO:0000256" key="4">
    <source>
        <dbReference type="ARBA" id="ARBA00022801"/>
    </source>
</evidence>
<evidence type="ECO:0000313" key="9">
    <source>
        <dbReference type="EMBL" id="SNB67261.1"/>
    </source>
</evidence>
<accession>A0A212R5S7</accession>
<dbReference type="GO" id="GO:0004222">
    <property type="term" value="F:metalloendopeptidase activity"/>
    <property type="evidence" value="ECO:0007669"/>
    <property type="project" value="InterPro"/>
</dbReference>
<dbReference type="OrthoDB" id="9814887at2"/>
<dbReference type="RefSeq" id="WP_088561280.1">
    <property type="nucleotide sequence ID" value="NZ_FYEH01000005.1"/>
</dbReference>
<keyword evidence="5" id="KW-0862">Zinc</keyword>
<evidence type="ECO:0000256" key="7">
    <source>
        <dbReference type="SAM" id="SignalP"/>
    </source>
</evidence>
<protein>
    <submittedName>
        <fullName evidence="9">Putative Zn-dependent protease, contains TPR repeats</fullName>
    </submittedName>
</protein>
<name>A0A212R5S7_9PROT</name>
<dbReference type="InterPro" id="IPR001915">
    <property type="entry name" value="Peptidase_M48"/>
</dbReference>
<reference evidence="9 10" key="1">
    <citation type="submission" date="2017-06" db="EMBL/GenBank/DDBJ databases">
        <authorList>
            <person name="Kim H.J."/>
            <person name="Triplett B.A."/>
        </authorList>
    </citation>
    <scope>NUCLEOTIDE SEQUENCE [LARGE SCALE GENOMIC DNA]</scope>
    <source>
        <strain evidence="9 10">B29T1</strain>
    </source>
</reference>
<dbReference type="CDD" id="cd07324">
    <property type="entry name" value="M48C_Oma1-like"/>
    <property type="match status" value="1"/>
</dbReference>
<sequence>MASRLIGLLRRFSWTPLFLAFLVVSAPANAASVIRDTEVEALLHNLMAPVFKVAGLDPDDVRIYIVNNQQLNAFVAGGQNIFVNTGLFITAETPEQLQAVLAHETGHIAGGHLARGSQAMDRAGTQMIIGSILGLAAAVVGAPEVGMAMLAGGMTVAQGEFLAFTRTQEQSADQAAVTFLGRLHLPPDGLLQFFQILNTQNNLLGGERGNPFLRSHPLTQERIDFLRTQVARSPYEGRQLPSSDHVAFDRSRAKLDAYLSPPNQTLKKYAGNSLVDRYAQAIAYYKIPDVKKSLSLIDELIKENPSDPYFPEFKGQMLFENGHVAESVQPFRDALRLKVDAPLIRYALARALLEEQGGNNAPEAAALLRDVTRVDPRNASAWRSLGVAEGQIGNRGESAMALAEYALLIRNYDDARLYVSRAKAAVPPESASYYRVEDLERAVNDLRDDLRRNR</sequence>
<evidence type="ECO:0000256" key="2">
    <source>
        <dbReference type="ARBA" id="ARBA00022670"/>
    </source>
</evidence>
<dbReference type="Proteomes" id="UP000197065">
    <property type="component" value="Unassembled WGS sequence"/>
</dbReference>
<dbReference type="EMBL" id="FYEH01000005">
    <property type="protein sequence ID" value="SNB67261.1"/>
    <property type="molecule type" value="Genomic_DNA"/>
</dbReference>
<keyword evidence="6" id="KW-0482">Metalloprotease</keyword>
<keyword evidence="3" id="KW-0479">Metal-binding</keyword>
<keyword evidence="2 9" id="KW-0645">Protease</keyword>
<keyword evidence="4" id="KW-0378">Hydrolase</keyword>
<dbReference type="SUPFAM" id="SSF48452">
    <property type="entry name" value="TPR-like"/>
    <property type="match status" value="1"/>
</dbReference>
<dbReference type="InterPro" id="IPR011990">
    <property type="entry name" value="TPR-like_helical_dom_sf"/>
</dbReference>
<dbReference type="GO" id="GO:0016020">
    <property type="term" value="C:membrane"/>
    <property type="evidence" value="ECO:0007669"/>
    <property type="project" value="TreeGrafter"/>
</dbReference>
<dbReference type="GO" id="GO:0046872">
    <property type="term" value="F:metal ion binding"/>
    <property type="evidence" value="ECO:0007669"/>
    <property type="project" value="UniProtKB-KW"/>
</dbReference>
<dbReference type="GO" id="GO:0051603">
    <property type="term" value="P:proteolysis involved in protein catabolic process"/>
    <property type="evidence" value="ECO:0007669"/>
    <property type="project" value="TreeGrafter"/>
</dbReference>
<dbReference type="PANTHER" id="PTHR22726">
    <property type="entry name" value="METALLOENDOPEPTIDASE OMA1"/>
    <property type="match status" value="1"/>
</dbReference>
<feature type="chain" id="PRO_5012307198" evidence="7">
    <location>
        <begin position="31"/>
        <end position="454"/>
    </location>
</feature>
<evidence type="ECO:0000256" key="1">
    <source>
        <dbReference type="ARBA" id="ARBA00001947"/>
    </source>
</evidence>
<evidence type="ECO:0000256" key="5">
    <source>
        <dbReference type="ARBA" id="ARBA00022833"/>
    </source>
</evidence>
<evidence type="ECO:0000259" key="8">
    <source>
        <dbReference type="Pfam" id="PF01435"/>
    </source>
</evidence>
<dbReference type="AlphaFoldDB" id="A0A212R5S7"/>
<evidence type="ECO:0000313" key="10">
    <source>
        <dbReference type="Proteomes" id="UP000197065"/>
    </source>
</evidence>
<proteinExistence type="predicted"/>
<gene>
    <name evidence="9" type="ORF">SAMN07250955_105291</name>
</gene>
<dbReference type="InterPro" id="IPR051156">
    <property type="entry name" value="Mito/Outer_Membr_Metalloprot"/>
</dbReference>
<dbReference type="Gene3D" id="1.25.40.10">
    <property type="entry name" value="Tetratricopeptide repeat domain"/>
    <property type="match status" value="1"/>
</dbReference>
<comment type="cofactor">
    <cofactor evidence="1">
        <name>Zn(2+)</name>
        <dbReference type="ChEBI" id="CHEBI:29105"/>
    </cofactor>
</comment>
<keyword evidence="7" id="KW-0732">Signal</keyword>
<dbReference type="Pfam" id="PF01435">
    <property type="entry name" value="Peptidase_M48"/>
    <property type="match status" value="1"/>
</dbReference>
<dbReference type="PANTHER" id="PTHR22726:SF1">
    <property type="entry name" value="METALLOENDOPEPTIDASE OMA1, MITOCHONDRIAL"/>
    <property type="match status" value="1"/>
</dbReference>
<feature type="domain" description="Peptidase M48" evidence="8">
    <location>
        <begin position="41"/>
        <end position="228"/>
    </location>
</feature>
<evidence type="ECO:0000256" key="3">
    <source>
        <dbReference type="ARBA" id="ARBA00022723"/>
    </source>
</evidence>